<name>A0ABP4T0B5_9ACTN</name>
<accession>A0ABP4T0B5</accession>
<dbReference type="PROSITE" id="PS51186">
    <property type="entry name" value="GNAT"/>
    <property type="match status" value="1"/>
</dbReference>
<gene>
    <name evidence="4" type="ORF">GCM10009765_31710</name>
</gene>
<dbReference type="Proteomes" id="UP001500618">
    <property type="component" value="Unassembled WGS sequence"/>
</dbReference>
<sequence length="309" mass="33939">MRVQVQRCTEEQLPEAAKLAADLWARARLDEPLLPVSHEDPMLVREYLRDQGEIWVATRGAEVVAVLAATLGTYGAYSPQLGVAGDPDALPELYAQAAVEWVAKGELTHAVHIPLVARELIEPFLRLSFGYQSEVGVHALKTLPLAPEVPDLTVSLADMDDFEDVVRLVHALPEHLAESPVFMRRPDKYYGSLRGVHAGNFRAAKGQYFLARVAGQAAGLVVVHGDDLEPLEPLGCRYLNIGVVFPEYRGTGVGLALTRAALADAVERRATSMSSDWRTTNLRAARFWPAVGFRPTCVRLSRSIDLTPR</sequence>
<dbReference type="EMBL" id="BAAANY010000009">
    <property type="protein sequence ID" value="GAA1680183.1"/>
    <property type="molecule type" value="Genomic_DNA"/>
</dbReference>
<evidence type="ECO:0000256" key="1">
    <source>
        <dbReference type="ARBA" id="ARBA00022679"/>
    </source>
</evidence>
<comment type="caution">
    <text evidence="4">The sequence shown here is derived from an EMBL/GenBank/DDBJ whole genome shotgun (WGS) entry which is preliminary data.</text>
</comment>
<dbReference type="Gene3D" id="3.40.630.30">
    <property type="match status" value="1"/>
</dbReference>
<dbReference type="PANTHER" id="PTHR43877">
    <property type="entry name" value="AMINOALKYLPHOSPHONATE N-ACETYLTRANSFERASE-RELATED-RELATED"/>
    <property type="match status" value="1"/>
</dbReference>
<keyword evidence="1" id="KW-0808">Transferase</keyword>
<keyword evidence="5" id="KW-1185">Reference proteome</keyword>
<dbReference type="SUPFAM" id="SSF55729">
    <property type="entry name" value="Acyl-CoA N-acyltransferases (Nat)"/>
    <property type="match status" value="1"/>
</dbReference>
<dbReference type="InterPro" id="IPR000182">
    <property type="entry name" value="GNAT_dom"/>
</dbReference>
<dbReference type="RefSeq" id="WP_163572323.1">
    <property type="nucleotide sequence ID" value="NZ_BAAANY010000009.1"/>
</dbReference>
<evidence type="ECO:0000259" key="3">
    <source>
        <dbReference type="PROSITE" id="PS51186"/>
    </source>
</evidence>
<dbReference type="InterPro" id="IPR050832">
    <property type="entry name" value="Bact_Acetyltransf"/>
</dbReference>
<proteinExistence type="predicted"/>
<feature type="domain" description="N-acetyltransferase" evidence="3">
    <location>
        <begin position="152"/>
        <end position="309"/>
    </location>
</feature>
<organism evidence="4 5">
    <name type="scientific">Fodinicola feengrottensis</name>
    <dbReference type="NCBI Taxonomy" id="435914"/>
    <lineage>
        <taxon>Bacteria</taxon>
        <taxon>Bacillati</taxon>
        <taxon>Actinomycetota</taxon>
        <taxon>Actinomycetes</taxon>
        <taxon>Mycobacteriales</taxon>
        <taxon>Fodinicola</taxon>
    </lineage>
</organism>
<evidence type="ECO:0000313" key="4">
    <source>
        <dbReference type="EMBL" id="GAA1680183.1"/>
    </source>
</evidence>
<protein>
    <recommendedName>
        <fullName evidence="3">N-acetyltransferase domain-containing protein</fullName>
    </recommendedName>
</protein>
<dbReference type="InterPro" id="IPR016181">
    <property type="entry name" value="Acyl_CoA_acyltransferase"/>
</dbReference>
<dbReference type="CDD" id="cd04301">
    <property type="entry name" value="NAT_SF"/>
    <property type="match status" value="1"/>
</dbReference>
<reference evidence="5" key="1">
    <citation type="journal article" date="2019" name="Int. J. Syst. Evol. Microbiol.">
        <title>The Global Catalogue of Microorganisms (GCM) 10K type strain sequencing project: providing services to taxonomists for standard genome sequencing and annotation.</title>
        <authorList>
            <consortium name="The Broad Institute Genomics Platform"/>
            <consortium name="The Broad Institute Genome Sequencing Center for Infectious Disease"/>
            <person name="Wu L."/>
            <person name="Ma J."/>
        </authorList>
    </citation>
    <scope>NUCLEOTIDE SEQUENCE [LARGE SCALE GENOMIC DNA]</scope>
    <source>
        <strain evidence="5">JCM 14718</strain>
    </source>
</reference>
<dbReference type="Pfam" id="PF00583">
    <property type="entry name" value="Acetyltransf_1"/>
    <property type="match status" value="1"/>
</dbReference>
<keyword evidence="2" id="KW-0012">Acyltransferase</keyword>
<evidence type="ECO:0000256" key="2">
    <source>
        <dbReference type="ARBA" id="ARBA00023315"/>
    </source>
</evidence>
<evidence type="ECO:0000313" key="5">
    <source>
        <dbReference type="Proteomes" id="UP001500618"/>
    </source>
</evidence>